<dbReference type="PANTHER" id="PTHR12826:SF15">
    <property type="entry name" value="RIBONUCLEASE Y"/>
    <property type="match status" value="1"/>
</dbReference>
<dbReference type="InterPro" id="IPR004088">
    <property type="entry name" value="KH_dom_type_1"/>
</dbReference>
<evidence type="ECO:0000256" key="2">
    <source>
        <dbReference type="SAM" id="Coils"/>
    </source>
</evidence>
<keyword evidence="2" id="KW-0175">Coiled coil</keyword>
<gene>
    <name evidence="5" type="ORF">S01H1_44044</name>
</gene>
<dbReference type="Pfam" id="PF00013">
    <property type="entry name" value="KH_1"/>
    <property type="match status" value="1"/>
</dbReference>
<keyword evidence="1" id="KW-0694">RNA-binding</keyword>
<feature type="coiled-coil region" evidence="2">
    <location>
        <begin position="30"/>
        <end position="173"/>
    </location>
</feature>
<dbReference type="CDD" id="cd22431">
    <property type="entry name" value="KH-I_RNaseY"/>
    <property type="match status" value="1"/>
</dbReference>
<dbReference type="InterPro" id="IPR036612">
    <property type="entry name" value="KH_dom_type_1_sf"/>
</dbReference>
<feature type="domain" description="K Homology" evidence="3">
    <location>
        <begin position="205"/>
        <end position="259"/>
    </location>
</feature>
<dbReference type="EMBL" id="BARS01028078">
    <property type="protein sequence ID" value="GAG04274.1"/>
    <property type="molecule type" value="Genomic_DNA"/>
</dbReference>
<dbReference type="PANTHER" id="PTHR12826">
    <property type="entry name" value="RIBONUCLEASE Y"/>
    <property type="match status" value="1"/>
</dbReference>
<feature type="domain" description="Ribonuclease Y N-terminal" evidence="4">
    <location>
        <begin position="6"/>
        <end position="196"/>
    </location>
</feature>
<evidence type="ECO:0000259" key="3">
    <source>
        <dbReference type="Pfam" id="PF00013"/>
    </source>
</evidence>
<reference evidence="5" key="1">
    <citation type="journal article" date="2014" name="Front. Microbiol.">
        <title>High frequency of phylogenetically diverse reductive dehalogenase-homologous genes in deep subseafloor sedimentary metagenomes.</title>
        <authorList>
            <person name="Kawai M."/>
            <person name="Futagami T."/>
            <person name="Toyoda A."/>
            <person name="Takaki Y."/>
            <person name="Nishi S."/>
            <person name="Hori S."/>
            <person name="Arai W."/>
            <person name="Tsubouchi T."/>
            <person name="Morono Y."/>
            <person name="Uchiyama I."/>
            <person name="Ito T."/>
            <person name="Fujiyama A."/>
            <person name="Inagaki F."/>
            <person name="Takami H."/>
        </authorList>
    </citation>
    <scope>NUCLEOTIDE SEQUENCE</scope>
    <source>
        <strain evidence="5">Expedition CK06-06</strain>
    </source>
</reference>
<evidence type="ECO:0000256" key="1">
    <source>
        <dbReference type="ARBA" id="ARBA00022884"/>
    </source>
</evidence>
<protein>
    <recommendedName>
        <fullName evidence="6">K Homology domain-containing protein</fullName>
    </recommendedName>
</protein>
<dbReference type="SUPFAM" id="SSF54791">
    <property type="entry name" value="Eukaryotic type KH-domain (KH-domain type I)"/>
    <property type="match status" value="1"/>
</dbReference>
<name>X0UES9_9ZZZZ</name>
<dbReference type="PROSITE" id="PS50084">
    <property type="entry name" value="KH_TYPE_1"/>
    <property type="match status" value="1"/>
</dbReference>
<dbReference type="InterPro" id="IPR022711">
    <property type="entry name" value="RNase_Y_N"/>
</dbReference>
<organism evidence="5">
    <name type="scientific">marine sediment metagenome</name>
    <dbReference type="NCBI Taxonomy" id="412755"/>
    <lineage>
        <taxon>unclassified sequences</taxon>
        <taxon>metagenomes</taxon>
        <taxon>ecological metagenomes</taxon>
    </lineage>
</organism>
<proteinExistence type="predicted"/>
<feature type="non-terminal residue" evidence="5">
    <location>
        <position position="264"/>
    </location>
</feature>
<evidence type="ECO:0000259" key="4">
    <source>
        <dbReference type="Pfam" id="PF12072"/>
    </source>
</evidence>
<evidence type="ECO:0000313" key="5">
    <source>
        <dbReference type="EMBL" id="GAG04274.1"/>
    </source>
</evidence>
<dbReference type="Pfam" id="PF12072">
    <property type="entry name" value="RNase_Y_N"/>
    <property type="match status" value="1"/>
</dbReference>
<comment type="caution">
    <text evidence="5">The sequence shown here is derived from an EMBL/GenBank/DDBJ whole genome shotgun (WGS) entry which is preliminary data.</text>
</comment>
<accession>X0UES9</accession>
<dbReference type="AlphaFoldDB" id="X0UES9"/>
<dbReference type="GO" id="GO:0003723">
    <property type="term" value="F:RNA binding"/>
    <property type="evidence" value="ECO:0007669"/>
    <property type="project" value="UniProtKB-KW"/>
</dbReference>
<evidence type="ECO:0008006" key="6">
    <source>
        <dbReference type="Google" id="ProtNLM"/>
    </source>
</evidence>
<sequence>IIPLATIPAALFAGYLIRLLIDKMTERGALQMKERILAEAQHEAEQIKKEMELEAKQEIMQRREEFEAEVRQTRNELRQTERRLDKREDSLDEKDELLGKKEKFLETGEKNVAQKRKELTRMEDKLKQLEEQMQQELYRISGLSREEAKRGLAERLRQEVEKESTEMINATVARARNKAQQEARKVIVGAIERCAAAATSEATVCTVELPNDDLKGRIIGREGRNIRCFEKATGVDVIVDDTPGVVVLSSFDSVRREAARLAMQ</sequence>
<feature type="non-terminal residue" evidence="5">
    <location>
        <position position="1"/>
    </location>
</feature>